<name>A0ABT0HUI1_9BACT</name>
<keyword evidence="2" id="KW-1185">Reference proteome</keyword>
<dbReference type="RefSeq" id="WP_248480603.1">
    <property type="nucleotide sequence ID" value="NZ_JALPRF010000012.1"/>
</dbReference>
<dbReference type="EMBL" id="JALPRF010000012">
    <property type="protein sequence ID" value="MCK8495836.1"/>
    <property type="molecule type" value="Genomic_DNA"/>
</dbReference>
<gene>
    <name evidence="1" type="ORF">M0L20_28480</name>
</gene>
<comment type="caution">
    <text evidence="1">The sequence shown here is derived from an EMBL/GenBank/DDBJ whole genome shotgun (WGS) entry which is preliminary data.</text>
</comment>
<proteinExistence type="predicted"/>
<organism evidence="1 2">
    <name type="scientific">Spirosoma liriopis</name>
    <dbReference type="NCBI Taxonomy" id="2937440"/>
    <lineage>
        <taxon>Bacteria</taxon>
        <taxon>Pseudomonadati</taxon>
        <taxon>Bacteroidota</taxon>
        <taxon>Cytophagia</taxon>
        <taxon>Cytophagales</taxon>
        <taxon>Cytophagaceae</taxon>
        <taxon>Spirosoma</taxon>
    </lineage>
</organism>
<reference evidence="1 2" key="1">
    <citation type="submission" date="2022-04" db="EMBL/GenBank/DDBJ databases">
        <title>Spirosoma sp. strain RP8 genome sequencing and assembly.</title>
        <authorList>
            <person name="Jung Y."/>
        </authorList>
    </citation>
    <scope>NUCLEOTIDE SEQUENCE [LARGE SCALE GENOMIC DNA]</scope>
    <source>
        <strain evidence="1 2">RP8</strain>
    </source>
</reference>
<dbReference type="Proteomes" id="UP001202180">
    <property type="component" value="Unassembled WGS sequence"/>
</dbReference>
<evidence type="ECO:0000313" key="2">
    <source>
        <dbReference type="Proteomes" id="UP001202180"/>
    </source>
</evidence>
<evidence type="ECO:0000313" key="1">
    <source>
        <dbReference type="EMBL" id="MCK8495836.1"/>
    </source>
</evidence>
<accession>A0ABT0HUI1</accession>
<protein>
    <submittedName>
        <fullName evidence="1">Uncharacterized protein</fullName>
    </submittedName>
</protein>
<sequence>MTGMSTAWLWAKNKTQTMTFDIPPMYTLAYITLSQVSSDEGTVRAYINGYRHRLPSGADQTVNFDGNTVTSFSHEQVTSVTFSVWAFQGYGYATPVLTYW</sequence>